<feature type="compositionally biased region" description="Polar residues" evidence="1">
    <location>
        <begin position="288"/>
        <end position="298"/>
    </location>
</feature>
<reference evidence="2 3" key="1">
    <citation type="submission" date="2019-06" db="EMBL/GenBank/DDBJ databases">
        <title>A chromosomal-level reference genome of Carpinus fangiana (Coryloideae, Betulaceae).</title>
        <authorList>
            <person name="Yang X."/>
            <person name="Wang Z."/>
            <person name="Zhang L."/>
            <person name="Hao G."/>
            <person name="Liu J."/>
            <person name="Yang Y."/>
        </authorList>
    </citation>
    <scope>NUCLEOTIDE SEQUENCE [LARGE SCALE GENOMIC DNA]</scope>
    <source>
        <strain evidence="2">Cfa_2016G</strain>
        <tissue evidence="2">Leaf</tissue>
    </source>
</reference>
<accession>A0A5N6QGW2</accession>
<feature type="region of interest" description="Disordered" evidence="1">
    <location>
        <begin position="315"/>
        <end position="365"/>
    </location>
</feature>
<dbReference type="PANTHER" id="PTHR36810:SF1">
    <property type="entry name" value="OS05G0232200 PROTEIN"/>
    <property type="match status" value="1"/>
</dbReference>
<name>A0A5N6QGW2_9ROSI</name>
<dbReference type="PANTHER" id="PTHR36810">
    <property type="entry name" value="BNACNNG47150D PROTEIN"/>
    <property type="match status" value="1"/>
</dbReference>
<protein>
    <submittedName>
        <fullName evidence="2">Uncharacterized protein</fullName>
    </submittedName>
</protein>
<sequence>MAATCALTCVSNVHVELTPVLEFMGLPSSSPSSSISVKVSMGKIEFQTWDKGDFSFPLTTLRDNLIVALLDADGKEISHAGVETASIVEKGIWDDLFLLEGGGHVRMKLQFVLSEDERDRIRMMRASALKIKHDELLNRSIRSSRTATRAGTTIASSMGFSHEVSVSVEEVTSKGCLISNPVIFCKSEESGTESVTEIYPNQKQLTSNDADQYEEVSPANPLSQGVYVHLTEESQGELEKNESKSLPAEFPTRSICSNETSLFLGGLGLDSAATSDLIPRNMEEDSGHNPQKQSQLGKTPSKVRKMISAFESGLAQDMKSSIKPPPTQSQSMELQQGPTFTRKRGEKINSLGALDGSKSSGDTGKLEELNTKKFQIRGTNSNPRDKFNVVRKEVNREEEKSHQDLMRLSTFETPTVSGRMLDEYSGRHPPCNLFPDKQDSCGNPVIVESRRGIQFKNVQEINVGGASCHKFESIDGFEAKCSLFESSGAWIFPDEARHFCVTTGGKKVMDMMGGSSTKPKVQEGKLNLSMQENMEEVLIK</sequence>
<organism evidence="2 3">
    <name type="scientific">Carpinus fangiana</name>
    <dbReference type="NCBI Taxonomy" id="176857"/>
    <lineage>
        <taxon>Eukaryota</taxon>
        <taxon>Viridiplantae</taxon>
        <taxon>Streptophyta</taxon>
        <taxon>Embryophyta</taxon>
        <taxon>Tracheophyta</taxon>
        <taxon>Spermatophyta</taxon>
        <taxon>Magnoliopsida</taxon>
        <taxon>eudicotyledons</taxon>
        <taxon>Gunneridae</taxon>
        <taxon>Pentapetalae</taxon>
        <taxon>rosids</taxon>
        <taxon>fabids</taxon>
        <taxon>Fagales</taxon>
        <taxon>Betulaceae</taxon>
        <taxon>Carpinus</taxon>
    </lineage>
</organism>
<proteinExistence type="predicted"/>
<dbReference type="EMBL" id="CM017321">
    <property type="protein sequence ID" value="KAE7998558.1"/>
    <property type="molecule type" value="Genomic_DNA"/>
</dbReference>
<evidence type="ECO:0000256" key="1">
    <source>
        <dbReference type="SAM" id="MobiDB-lite"/>
    </source>
</evidence>
<feature type="compositionally biased region" description="Polar residues" evidence="1">
    <location>
        <begin position="328"/>
        <end position="339"/>
    </location>
</feature>
<keyword evidence="3" id="KW-1185">Reference proteome</keyword>
<evidence type="ECO:0000313" key="3">
    <source>
        <dbReference type="Proteomes" id="UP000327013"/>
    </source>
</evidence>
<dbReference type="OrthoDB" id="1939272at2759"/>
<dbReference type="AlphaFoldDB" id="A0A5N6QGW2"/>
<evidence type="ECO:0000313" key="2">
    <source>
        <dbReference type="EMBL" id="KAE7998558.1"/>
    </source>
</evidence>
<feature type="region of interest" description="Disordered" evidence="1">
    <location>
        <begin position="280"/>
        <end position="301"/>
    </location>
</feature>
<dbReference type="Proteomes" id="UP000327013">
    <property type="component" value="Chromosome 1"/>
</dbReference>
<gene>
    <name evidence="2" type="ORF">FH972_003093</name>
</gene>